<reference evidence="2 3" key="1">
    <citation type="submission" date="2016-04" db="EMBL/GenBank/DDBJ databases">
        <title>A degradative enzymes factory behind the ericoid mycorrhizal symbiosis.</title>
        <authorList>
            <consortium name="DOE Joint Genome Institute"/>
            <person name="Martino E."/>
            <person name="Morin E."/>
            <person name="Grelet G."/>
            <person name="Kuo A."/>
            <person name="Kohler A."/>
            <person name="Daghino S."/>
            <person name="Barry K."/>
            <person name="Choi C."/>
            <person name="Cichocki N."/>
            <person name="Clum A."/>
            <person name="Copeland A."/>
            <person name="Hainaut M."/>
            <person name="Haridas S."/>
            <person name="Labutti K."/>
            <person name="Lindquist E."/>
            <person name="Lipzen A."/>
            <person name="Khouja H.-R."/>
            <person name="Murat C."/>
            <person name="Ohm R."/>
            <person name="Olson A."/>
            <person name="Spatafora J."/>
            <person name="Veneault-Fourrey C."/>
            <person name="Henrissat B."/>
            <person name="Grigoriev I."/>
            <person name="Martin F."/>
            <person name="Perotto S."/>
        </authorList>
    </citation>
    <scope>NUCLEOTIDE SEQUENCE [LARGE SCALE GENOMIC DNA]</scope>
    <source>
        <strain evidence="2 3">E</strain>
    </source>
</reference>
<dbReference type="InterPro" id="IPR025676">
    <property type="entry name" value="Clr5_dom"/>
</dbReference>
<gene>
    <name evidence="2" type="ORF">K444DRAFT_665849</name>
</gene>
<dbReference type="Pfam" id="PF14420">
    <property type="entry name" value="Clr5"/>
    <property type="match status" value="1"/>
</dbReference>
<organism evidence="2 3">
    <name type="scientific">Hyaloscypha bicolor E</name>
    <dbReference type="NCBI Taxonomy" id="1095630"/>
    <lineage>
        <taxon>Eukaryota</taxon>
        <taxon>Fungi</taxon>
        <taxon>Dikarya</taxon>
        <taxon>Ascomycota</taxon>
        <taxon>Pezizomycotina</taxon>
        <taxon>Leotiomycetes</taxon>
        <taxon>Helotiales</taxon>
        <taxon>Hyaloscyphaceae</taxon>
        <taxon>Hyaloscypha</taxon>
        <taxon>Hyaloscypha bicolor</taxon>
    </lineage>
</organism>
<feature type="domain" description="Clr5" evidence="1">
    <location>
        <begin position="20"/>
        <end position="70"/>
    </location>
</feature>
<sequence length="660" mass="74704">MADGCTSTVLGKRKPAGALPWEHVKPDVFSIYILEGQTLNVTMTEIEAIYGLIAKERRWKEKLKQWDFVKNITTRDWQWMRSKWRERKHADIKTVFYCRHIEVTPAMFEVEKRGNGTVALNGSKPSYISYYPSSPVEGVIDPLPYLGAYLDPGRHPHSVCSLDTDTENDLASSTNFLEAVDSDDVNKWISDQHWPLTHRSWLHQLSDWEDAITSHRKAILEDISDFEEILGQSISQDNCFQDFQSQEQSHSPDLFGIGAHLPIVYLPGDQIEQKNSTSKSYSLAHLLPLEVTLAEYQYKHGETGTPTLKQHFEIAKELEGLGYHQNAEHHCRKIIEQHWQTDVETLLGMVLAKVGRIEESMGMLSRALTSFILQFDTNSLDGNGRLFNQIELLFTELVLLMEPDHTSLSVCLCRLMATLSSTSSDAGVTMAQIYPRLFIHGFSLAYEYSLLGLIGSAAWMYQVLLRYCTESLDIVHHAMEKATAHQKYGVLLREQGNWRSSANQLLKACKSAKHSVTFDRGLCRTLESDYLGLLPHLEKLLADELRECLDLIRPQISLPMRNSSELVGCSHVDQWLDSDPPISATNFRRSPLSQLEQFMNPPKMNEAVYPSKELTVLTSSASMSGSGSHDRVKTWPDSIWDEYANILAICDGISTLSTTS</sequence>
<accession>A0A2J6SZK1</accession>
<protein>
    <recommendedName>
        <fullName evidence="1">Clr5 domain-containing protein</fullName>
    </recommendedName>
</protein>
<proteinExistence type="predicted"/>
<dbReference type="AlphaFoldDB" id="A0A2J6SZK1"/>
<dbReference type="RefSeq" id="XP_024733093.1">
    <property type="nucleotide sequence ID" value="XM_024887130.1"/>
</dbReference>
<dbReference type="EMBL" id="KZ613848">
    <property type="protein sequence ID" value="PMD56189.1"/>
    <property type="molecule type" value="Genomic_DNA"/>
</dbReference>
<dbReference type="OrthoDB" id="3532984at2759"/>
<keyword evidence="3" id="KW-1185">Reference proteome</keyword>
<dbReference type="GeneID" id="36595206"/>
<evidence type="ECO:0000259" key="1">
    <source>
        <dbReference type="Pfam" id="PF14420"/>
    </source>
</evidence>
<name>A0A2J6SZK1_9HELO</name>
<evidence type="ECO:0000313" key="3">
    <source>
        <dbReference type="Proteomes" id="UP000235371"/>
    </source>
</evidence>
<dbReference type="InterPro" id="IPR011990">
    <property type="entry name" value="TPR-like_helical_dom_sf"/>
</dbReference>
<dbReference type="Gene3D" id="1.25.40.10">
    <property type="entry name" value="Tetratricopeptide repeat domain"/>
    <property type="match status" value="1"/>
</dbReference>
<dbReference type="InParanoid" id="A0A2J6SZK1"/>
<evidence type="ECO:0000313" key="2">
    <source>
        <dbReference type="EMBL" id="PMD56189.1"/>
    </source>
</evidence>
<dbReference type="Proteomes" id="UP000235371">
    <property type="component" value="Unassembled WGS sequence"/>
</dbReference>